<evidence type="ECO:0000313" key="2">
    <source>
        <dbReference type="Proteomes" id="UP000050761"/>
    </source>
</evidence>
<reference evidence="1 2" key="1">
    <citation type="submission" date="2018-11" db="EMBL/GenBank/DDBJ databases">
        <authorList>
            <consortium name="Pathogen Informatics"/>
        </authorList>
    </citation>
    <scope>NUCLEOTIDE SEQUENCE [LARGE SCALE GENOMIC DNA]</scope>
</reference>
<name>A0A183GUH8_HELPZ</name>
<reference evidence="3" key="2">
    <citation type="submission" date="2019-09" db="UniProtKB">
        <authorList>
            <consortium name="WormBaseParasite"/>
        </authorList>
    </citation>
    <scope>IDENTIFICATION</scope>
</reference>
<gene>
    <name evidence="1" type="ORF">HPBE_LOCUS26347</name>
</gene>
<dbReference type="EMBL" id="UZAH01039773">
    <property type="protein sequence ID" value="VDP57130.1"/>
    <property type="molecule type" value="Genomic_DNA"/>
</dbReference>
<evidence type="ECO:0000313" key="1">
    <source>
        <dbReference type="EMBL" id="VDP57130.1"/>
    </source>
</evidence>
<sequence>MGRPVLIDNIDRLTDGFLPDLTDRPCYKELSFVIPSEFISIGTLPKKTYDLGTIDLAGYKDQSTVCL</sequence>
<dbReference type="WBParaSite" id="HPBE_0002634801-mRNA-1">
    <property type="protein sequence ID" value="HPBE_0002634801-mRNA-1"/>
    <property type="gene ID" value="HPBE_0002634801"/>
</dbReference>
<dbReference type="AlphaFoldDB" id="A0A183GUH8"/>
<keyword evidence="2" id="KW-1185">Reference proteome</keyword>
<organism evidence="2 3">
    <name type="scientific">Heligmosomoides polygyrus</name>
    <name type="common">Parasitic roundworm</name>
    <dbReference type="NCBI Taxonomy" id="6339"/>
    <lineage>
        <taxon>Eukaryota</taxon>
        <taxon>Metazoa</taxon>
        <taxon>Ecdysozoa</taxon>
        <taxon>Nematoda</taxon>
        <taxon>Chromadorea</taxon>
        <taxon>Rhabditida</taxon>
        <taxon>Rhabditina</taxon>
        <taxon>Rhabditomorpha</taxon>
        <taxon>Strongyloidea</taxon>
        <taxon>Heligmosomidae</taxon>
        <taxon>Heligmosomoides</taxon>
    </lineage>
</organism>
<protein>
    <submittedName>
        <fullName evidence="3">AAA_6 domain-containing protein</fullName>
    </submittedName>
</protein>
<dbReference type="Proteomes" id="UP000050761">
    <property type="component" value="Unassembled WGS sequence"/>
</dbReference>
<dbReference type="OrthoDB" id="5822973at2759"/>
<accession>A0A183GUH8</accession>
<evidence type="ECO:0000313" key="3">
    <source>
        <dbReference type="WBParaSite" id="HPBE_0002634801-mRNA-1"/>
    </source>
</evidence>
<accession>A0A3P8ESL2</accession>
<proteinExistence type="predicted"/>